<sequence>MKYVPLFILLLYSGLTYAQTTGGTQRPTMQKHAQQVVAFQQELNAEYRDSTRTPLLVAERSTFTGLPFYSINYAACVEAKFEPDSLGAPFQMQTSTVRRPLYRKYGVLLFTLEGKPQHLAVYQSLDLQQNPEYRDYLFVPFTDRTNGHGSYGGGRYIDLRRGQIHQGRVVLDFNRAYNPYCAYGGNYSCPVPPAENHLPVAIRAGVMSSH</sequence>
<evidence type="ECO:0008006" key="4">
    <source>
        <dbReference type="Google" id="ProtNLM"/>
    </source>
</evidence>
<protein>
    <recommendedName>
        <fullName evidence="4">DUF1684 domain-containing protein</fullName>
    </recommendedName>
</protein>
<dbReference type="PANTHER" id="PTHR41913:SF1">
    <property type="entry name" value="DUF1684 DOMAIN-CONTAINING PROTEIN"/>
    <property type="match status" value="1"/>
</dbReference>
<dbReference type="PANTHER" id="PTHR41913">
    <property type="entry name" value="DUF1684 DOMAIN-CONTAINING PROTEIN"/>
    <property type="match status" value="1"/>
</dbReference>
<dbReference type="RefSeq" id="WP_089333263.1">
    <property type="nucleotide sequence ID" value="NZ_FZNS01000006.1"/>
</dbReference>
<feature type="signal peptide" evidence="1">
    <location>
        <begin position="1"/>
        <end position="18"/>
    </location>
</feature>
<reference evidence="3" key="1">
    <citation type="submission" date="2017-06" db="EMBL/GenBank/DDBJ databases">
        <authorList>
            <person name="Varghese N."/>
            <person name="Submissions S."/>
        </authorList>
    </citation>
    <scope>NUCLEOTIDE SEQUENCE [LARGE SCALE GENOMIC DNA]</scope>
    <source>
        <strain evidence="3">DSM 28041</strain>
    </source>
</reference>
<dbReference type="InterPro" id="IPR012467">
    <property type="entry name" value="DUF1684"/>
</dbReference>
<name>A0A238YXG9_9BACT</name>
<keyword evidence="3" id="KW-1185">Reference proteome</keyword>
<keyword evidence="1" id="KW-0732">Signal</keyword>
<dbReference type="Pfam" id="PF07920">
    <property type="entry name" value="DUF1684"/>
    <property type="match status" value="1"/>
</dbReference>
<proteinExistence type="predicted"/>
<feature type="chain" id="PRO_5012669717" description="DUF1684 domain-containing protein" evidence="1">
    <location>
        <begin position="19"/>
        <end position="210"/>
    </location>
</feature>
<evidence type="ECO:0000313" key="2">
    <source>
        <dbReference type="EMBL" id="SNR75797.1"/>
    </source>
</evidence>
<organism evidence="2 3">
    <name type="scientific">Hymenobacter mucosus</name>
    <dbReference type="NCBI Taxonomy" id="1411120"/>
    <lineage>
        <taxon>Bacteria</taxon>
        <taxon>Pseudomonadati</taxon>
        <taxon>Bacteroidota</taxon>
        <taxon>Cytophagia</taxon>
        <taxon>Cytophagales</taxon>
        <taxon>Hymenobacteraceae</taxon>
        <taxon>Hymenobacter</taxon>
    </lineage>
</organism>
<evidence type="ECO:0000256" key="1">
    <source>
        <dbReference type="SAM" id="SignalP"/>
    </source>
</evidence>
<dbReference type="Proteomes" id="UP000198310">
    <property type="component" value="Unassembled WGS sequence"/>
</dbReference>
<accession>A0A238YXG9</accession>
<gene>
    <name evidence="2" type="ORF">SAMN06269173_106170</name>
</gene>
<evidence type="ECO:0000313" key="3">
    <source>
        <dbReference type="Proteomes" id="UP000198310"/>
    </source>
</evidence>
<dbReference type="AlphaFoldDB" id="A0A238YXG9"/>
<dbReference type="EMBL" id="FZNS01000006">
    <property type="protein sequence ID" value="SNR75797.1"/>
    <property type="molecule type" value="Genomic_DNA"/>
</dbReference>